<keyword evidence="4" id="KW-1185">Reference proteome</keyword>
<dbReference type="AlphaFoldDB" id="A0A345E0H3"/>
<dbReference type="EMBL" id="CP031150">
    <property type="protein sequence ID" value="AXG05695.1"/>
    <property type="molecule type" value="Genomic_DNA"/>
</dbReference>
<dbReference type="InterPro" id="IPR037171">
    <property type="entry name" value="NagB/RpiA_transferase-like"/>
</dbReference>
<dbReference type="RefSeq" id="WP_114584844.1">
    <property type="nucleotide sequence ID" value="NZ_CP031150.1"/>
</dbReference>
<dbReference type="Gene3D" id="3.90.79.10">
    <property type="entry name" value="Nucleoside Triphosphate Pyrophosphohydrolase"/>
    <property type="match status" value="1"/>
</dbReference>
<reference evidence="3 4" key="1">
    <citation type="submission" date="2018-07" db="EMBL/GenBank/DDBJ databases">
        <title>Genome sequences of Haloplanus sp. CBA1113.</title>
        <authorList>
            <person name="Kim Y.B."/>
            <person name="Roh S.W."/>
        </authorList>
    </citation>
    <scope>NUCLEOTIDE SEQUENCE [LARGE SCALE GENOMIC DNA]</scope>
    <source>
        <strain evidence="3 4">CBA1113</strain>
    </source>
</reference>
<comment type="similarity">
    <text evidence="1">Belongs to the eIF-2B alpha/beta/delta subunits family.</text>
</comment>
<dbReference type="Pfam" id="PF00293">
    <property type="entry name" value="NUDIX"/>
    <property type="match status" value="1"/>
</dbReference>
<dbReference type="OrthoDB" id="27639at2157"/>
<dbReference type="GO" id="GO:0046523">
    <property type="term" value="F:S-methyl-5-thioribose-1-phosphate isomerase activity"/>
    <property type="evidence" value="ECO:0007669"/>
    <property type="project" value="TreeGrafter"/>
</dbReference>
<evidence type="ECO:0000313" key="4">
    <source>
        <dbReference type="Proteomes" id="UP000253273"/>
    </source>
</evidence>
<proteinExistence type="inferred from homology"/>
<protein>
    <submittedName>
        <fullName evidence="3">NUDIX domain-containing protein</fullName>
    </submittedName>
</protein>
<accession>A0A345E0H3</accession>
<gene>
    <name evidence="3" type="ORF">DU500_04165</name>
</gene>
<dbReference type="GeneID" id="37282552"/>
<dbReference type="InterPro" id="IPR000649">
    <property type="entry name" value="IF-2B-related"/>
</dbReference>
<evidence type="ECO:0000259" key="2">
    <source>
        <dbReference type="PROSITE" id="PS51462"/>
    </source>
</evidence>
<dbReference type="PANTHER" id="PTHR43475:SF3">
    <property type="entry name" value="TRANSLATION INITIATION FACTOR EIF-2B SUBUNIT FAMILY PROTEIN (AFU_ORTHOLOGUE AFUA_2G14290)"/>
    <property type="match status" value="1"/>
</dbReference>
<dbReference type="SUPFAM" id="SSF100950">
    <property type="entry name" value="NagB/RpiA/CoA transferase-like"/>
    <property type="match status" value="1"/>
</dbReference>
<dbReference type="PROSITE" id="PS51462">
    <property type="entry name" value="NUDIX"/>
    <property type="match status" value="1"/>
</dbReference>
<dbReference type="InterPro" id="IPR000086">
    <property type="entry name" value="NUDIX_hydrolase_dom"/>
</dbReference>
<dbReference type="Gene3D" id="3.40.50.10470">
    <property type="entry name" value="Translation initiation factor eif-2b, domain 2"/>
    <property type="match status" value="1"/>
</dbReference>
<dbReference type="InterPro" id="IPR042529">
    <property type="entry name" value="IF_2B-like_C"/>
</dbReference>
<dbReference type="GO" id="GO:0019509">
    <property type="term" value="P:L-methionine salvage from methylthioadenosine"/>
    <property type="evidence" value="ECO:0007669"/>
    <property type="project" value="TreeGrafter"/>
</dbReference>
<organism evidence="3 4">
    <name type="scientific">Haloplanus rubicundus</name>
    <dbReference type="NCBI Taxonomy" id="1547898"/>
    <lineage>
        <taxon>Archaea</taxon>
        <taxon>Methanobacteriati</taxon>
        <taxon>Methanobacteriota</taxon>
        <taxon>Stenosarchaea group</taxon>
        <taxon>Halobacteria</taxon>
        <taxon>Halobacteriales</taxon>
        <taxon>Haloferacaceae</taxon>
        <taxon>Haloplanus</taxon>
    </lineage>
</organism>
<sequence length="409" mass="42995">MPHVVTCFPRHRTHVLLARRSDAVGTYAGRWAGISGYVEGDPADAEADARRELREETGVESATLVRAGDPLDVRDGDRIWTVHPFLFEVAARDIDPNEEIAAHEWVSPPAIRERETVPGLWDAYAAVAPTVETVATDDIHGSAWLSVRALDVLRDRAAVAETADAVVAVARELRAARPSMAAVANRVNRVMAETDRTPAAIRDRAQAAAEAALDADDAAAARAAERCGASVATLSRSGTVRAAIREATPSVLIGESRPAREGVDVAAALADDGLDVTLTTDAALSSELAGRDPDAVLVGADAVLADGSVVNKVGTRGLALAAAREDVPVYAVAATDKVRSDERFEGETGDDADLYDGSAPVTVANPIFDRTPADLVTGVITERGVLDAAAVGDVAAEHETHARWDEEES</sequence>
<dbReference type="SUPFAM" id="SSF55811">
    <property type="entry name" value="Nudix"/>
    <property type="match status" value="1"/>
</dbReference>
<name>A0A345E0H3_9EURY</name>
<dbReference type="Proteomes" id="UP000253273">
    <property type="component" value="Chromosome"/>
</dbReference>
<dbReference type="PANTHER" id="PTHR43475">
    <property type="entry name" value="METHYLTHIORIBOSE-1-PHOSPHATE ISOMERASE"/>
    <property type="match status" value="1"/>
</dbReference>
<evidence type="ECO:0000256" key="1">
    <source>
        <dbReference type="RuleBase" id="RU003814"/>
    </source>
</evidence>
<dbReference type="KEGG" id="haj:DU500_04165"/>
<dbReference type="InterPro" id="IPR015797">
    <property type="entry name" value="NUDIX_hydrolase-like_dom_sf"/>
</dbReference>
<dbReference type="Pfam" id="PF01008">
    <property type="entry name" value="IF-2B"/>
    <property type="match status" value="1"/>
</dbReference>
<feature type="domain" description="Nudix hydrolase" evidence="2">
    <location>
        <begin position="1"/>
        <end position="129"/>
    </location>
</feature>
<evidence type="ECO:0000313" key="3">
    <source>
        <dbReference type="EMBL" id="AXG05695.1"/>
    </source>
</evidence>